<proteinExistence type="predicted"/>
<gene>
    <name evidence="2" type="ORF">ACFPZN_49160</name>
</gene>
<dbReference type="RefSeq" id="WP_378290869.1">
    <property type="nucleotide sequence ID" value="NZ_JBHSON010000118.1"/>
</dbReference>
<dbReference type="InterPro" id="IPR007278">
    <property type="entry name" value="DUF397"/>
</dbReference>
<protein>
    <submittedName>
        <fullName evidence="2">DUF397 domain-containing protein</fullName>
    </submittedName>
</protein>
<dbReference type="EMBL" id="JBHSON010000118">
    <property type="protein sequence ID" value="MFC5753639.1"/>
    <property type="molecule type" value="Genomic_DNA"/>
</dbReference>
<sequence length="65" mass="7044">MKQHYNGWRKSSHSSAAAECVEVARSPQGAIGVRDTKQGDASPILELTPREWASLLHSVRSGQLG</sequence>
<dbReference type="Pfam" id="PF04149">
    <property type="entry name" value="DUF397"/>
    <property type="match status" value="1"/>
</dbReference>
<feature type="domain" description="DUF397" evidence="1">
    <location>
        <begin position="7"/>
        <end position="60"/>
    </location>
</feature>
<evidence type="ECO:0000313" key="2">
    <source>
        <dbReference type="EMBL" id="MFC5753639.1"/>
    </source>
</evidence>
<name>A0ABW1AGH2_9ACTN</name>
<evidence type="ECO:0000259" key="1">
    <source>
        <dbReference type="Pfam" id="PF04149"/>
    </source>
</evidence>
<comment type="caution">
    <text evidence="2">The sequence shown here is derived from an EMBL/GenBank/DDBJ whole genome shotgun (WGS) entry which is preliminary data.</text>
</comment>
<evidence type="ECO:0000313" key="3">
    <source>
        <dbReference type="Proteomes" id="UP001596074"/>
    </source>
</evidence>
<accession>A0ABW1AGH2</accession>
<organism evidence="2 3">
    <name type="scientific">Actinomadura rugatobispora</name>
    <dbReference type="NCBI Taxonomy" id="1994"/>
    <lineage>
        <taxon>Bacteria</taxon>
        <taxon>Bacillati</taxon>
        <taxon>Actinomycetota</taxon>
        <taxon>Actinomycetes</taxon>
        <taxon>Streptosporangiales</taxon>
        <taxon>Thermomonosporaceae</taxon>
        <taxon>Actinomadura</taxon>
    </lineage>
</organism>
<keyword evidence="3" id="KW-1185">Reference proteome</keyword>
<reference evidence="3" key="1">
    <citation type="journal article" date="2019" name="Int. J. Syst. Evol. Microbiol.">
        <title>The Global Catalogue of Microorganisms (GCM) 10K type strain sequencing project: providing services to taxonomists for standard genome sequencing and annotation.</title>
        <authorList>
            <consortium name="The Broad Institute Genomics Platform"/>
            <consortium name="The Broad Institute Genome Sequencing Center for Infectious Disease"/>
            <person name="Wu L."/>
            <person name="Ma J."/>
        </authorList>
    </citation>
    <scope>NUCLEOTIDE SEQUENCE [LARGE SCALE GENOMIC DNA]</scope>
    <source>
        <strain evidence="3">KCTC 42087</strain>
    </source>
</reference>
<dbReference type="Proteomes" id="UP001596074">
    <property type="component" value="Unassembled WGS sequence"/>
</dbReference>